<evidence type="ECO:0000313" key="4">
    <source>
        <dbReference type="Proteomes" id="UP000694044"/>
    </source>
</evidence>
<evidence type="ECO:0000313" key="3">
    <source>
        <dbReference type="EMBL" id="KAG7379238.1"/>
    </source>
</evidence>
<comment type="caution">
    <text evidence="3">The sequence shown here is derived from an EMBL/GenBank/DDBJ whole genome shotgun (WGS) entry which is preliminary data.</text>
</comment>
<keyword evidence="2" id="KW-1133">Transmembrane helix</keyword>
<feature type="region of interest" description="Disordered" evidence="1">
    <location>
        <begin position="80"/>
        <end position="104"/>
    </location>
</feature>
<proteinExistence type="predicted"/>
<dbReference type="EMBL" id="JAGDFM010000362">
    <property type="protein sequence ID" value="KAG7379238.1"/>
    <property type="molecule type" value="Genomic_DNA"/>
</dbReference>
<evidence type="ECO:0000256" key="2">
    <source>
        <dbReference type="SAM" id="Phobius"/>
    </source>
</evidence>
<organism evidence="3 4">
    <name type="scientific">Phytophthora pseudosyringae</name>
    <dbReference type="NCBI Taxonomy" id="221518"/>
    <lineage>
        <taxon>Eukaryota</taxon>
        <taxon>Sar</taxon>
        <taxon>Stramenopiles</taxon>
        <taxon>Oomycota</taxon>
        <taxon>Peronosporomycetes</taxon>
        <taxon>Peronosporales</taxon>
        <taxon>Peronosporaceae</taxon>
        <taxon>Phytophthora</taxon>
    </lineage>
</organism>
<dbReference type="Proteomes" id="UP000694044">
    <property type="component" value="Unassembled WGS sequence"/>
</dbReference>
<keyword evidence="2" id="KW-0812">Transmembrane</keyword>
<keyword evidence="2" id="KW-0472">Membrane</keyword>
<feature type="region of interest" description="Disordered" evidence="1">
    <location>
        <begin position="1"/>
        <end position="37"/>
    </location>
</feature>
<dbReference type="AlphaFoldDB" id="A0A8T1VGH3"/>
<reference evidence="3" key="1">
    <citation type="submission" date="2021-02" db="EMBL/GenBank/DDBJ databases">
        <authorList>
            <person name="Palmer J.M."/>
        </authorList>
    </citation>
    <scope>NUCLEOTIDE SEQUENCE</scope>
    <source>
        <strain evidence="3">SCRP734</strain>
    </source>
</reference>
<name>A0A8T1VGH3_9STRA</name>
<keyword evidence="4" id="KW-1185">Reference proteome</keyword>
<protein>
    <submittedName>
        <fullName evidence="3">Uncharacterized protein</fullName>
    </submittedName>
</protein>
<gene>
    <name evidence="3" type="ORF">PHYPSEUDO_008864</name>
</gene>
<evidence type="ECO:0000256" key="1">
    <source>
        <dbReference type="SAM" id="MobiDB-lite"/>
    </source>
</evidence>
<feature type="transmembrane region" description="Helical" evidence="2">
    <location>
        <begin position="181"/>
        <end position="203"/>
    </location>
</feature>
<sequence>MGSKVEGLARMQMQGDDREKRRRQERTGSGHGADTAGVATVQLAALAASAAAAAAKRPKLDEQGEDDLPAHLNVAYEMERATSRDGDDPAGGDDDKKVGGDRSEDEKNLDMLAIATDVLLSLKRRDDSTHHQASVSGNNVTARMMTYSSILMKPMKGRMLCGSVVELIEVAFTMVELTVAGFALVDLTAVAYVLVWITVMGFVL</sequence>
<accession>A0A8T1VGH3</accession>